<proteinExistence type="predicted"/>
<evidence type="ECO:0000313" key="2">
    <source>
        <dbReference type="Proteomes" id="UP000063308"/>
    </source>
</evidence>
<organism evidence="1 2">
    <name type="scientific">Bradyrhizobium diazoefficiens</name>
    <dbReference type="NCBI Taxonomy" id="1355477"/>
    <lineage>
        <taxon>Bacteria</taxon>
        <taxon>Pseudomonadati</taxon>
        <taxon>Pseudomonadota</taxon>
        <taxon>Alphaproteobacteria</taxon>
        <taxon>Hyphomicrobiales</taxon>
        <taxon>Nitrobacteraceae</taxon>
        <taxon>Bradyrhizobium</taxon>
    </lineage>
</organism>
<reference evidence="1 2" key="1">
    <citation type="submission" date="2014-11" db="EMBL/GenBank/DDBJ databases">
        <title>Symbiosis island explosion on the genome of extra-slow-growing strains of soybean bradyrhizobia with massive insertion sequences.</title>
        <authorList>
            <person name="Iida T."/>
            <person name="Minamisawa K."/>
        </authorList>
    </citation>
    <scope>NUCLEOTIDE SEQUENCE [LARGE SCALE GENOMIC DNA]</scope>
    <source>
        <strain evidence="1 2">NK6</strain>
    </source>
</reference>
<accession>A0A0E4BMZ2</accession>
<gene>
    <name evidence="1" type="ORF">NK6_2605</name>
</gene>
<protein>
    <submittedName>
        <fullName evidence="1">Uncharacterized protein</fullName>
    </submittedName>
</protein>
<dbReference type="Proteomes" id="UP000063308">
    <property type="component" value="Chromosome"/>
</dbReference>
<evidence type="ECO:0000313" key="1">
    <source>
        <dbReference type="EMBL" id="BAR55786.1"/>
    </source>
</evidence>
<sequence>MPAPILAEVRRLNVDHNQLDSLPVTLSTGLQRL</sequence>
<name>A0A0E4BMZ2_9BRAD</name>
<dbReference type="EMBL" id="AP014685">
    <property type="protein sequence ID" value="BAR55786.1"/>
    <property type="molecule type" value="Genomic_DNA"/>
</dbReference>
<dbReference type="AlphaFoldDB" id="A0A0E4BMZ2"/>